<keyword evidence="2" id="KW-0540">Nuclease</keyword>
<dbReference type="RefSeq" id="WP_182688685.1">
    <property type="nucleotide sequence ID" value="NZ_JACHTF010000020.1"/>
</dbReference>
<keyword evidence="2" id="KW-0255">Endonuclease</keyword>
<evidence type="ECO:0000313" key="2">
    <source>
        <dbReference type="EMBL" id="MBB1061921.1"/>
    </source>
</evidence>
<proteinExistence type="predicted"/>
<dbReference type="Proteomes" id="UP000523196">
    <property type="component" value="Unassembled WGS sequence"/>
</dbReference>
<evidence type="ECO:0000313" key="3">
    <source>
        <dbReference type="Proteomes" id="UP000523196"/>
    </source>
</evidence>
<dbReference type="InterPro" id="IPR003615">
    <property type="entry name" value="HNH_nuc"/>
</dbReference>
<protein>
    <submittedName>
        <fullName evidence="2">HNH endonuclease</fullName>
    </submittedName>
</protein>
<dbReference type="SUPFAM" id="SSF54060">
    <property type="entry name" value="His-Me finger endonucleases"/>
    <property type="match status" value="1"/>
</dbReference>
<dbReference type="Pfam" id="PF13392">
    <property type="entry name" value="HNH_3"/>
    <property type="match status" value="1"/>
</dbReference>
<dbReference type="InterPro" id="IPR044925">
    <property type="entry name" value="His-Me_finger_sf"/>
</dbReference>
<dbReference type="GO" id="GO:0004519">
    <property type="term" value="F:endonuclease activity"/>
    <property type="evidence" value="ECO:0007669"/>
    <property type="project" value="UniProtKB-KW"/>
</dbReference>
<sequence length="223" mass="25721">MSSRAPYNDDEIETVRINYADWPNFLIAYVVGRSVSSVHYLANKLGLRKGPGFHRNPHAHLWATWARPNAVACRFKRNHVPHNKGVRRPPGWAPGRMAETQFKKGHRGGRAREVYQPIGATRISKDGYLQRKVNDDMPLQHRWRAVHVLLWEEHRGPVPPGHQVGFLNGDKSDIRIENLELVSQGERMRRNSIHNLPAPLKRVIHQRAGLVRSINHRRRKTTP</sequence>
<evidence type="ECO:0000259" key="1">
    <source>
        <dbReference type="Pfam" id="PF13392"/>
    </source>
</evidence>
<organism evidence="2 3">
    <name type="scientific">Marilutibacter spongiae</name>
    <dbReference type="NCBI Taxonomy" id="2025720"/>
    <lineage>
        <taxon>Bacteria</taxon>
        <taxon>Pseudomonadati</taxon>
        <taxon>Pseudomonadota</taxon>
        <taxon>Gammaproteobacteria</taxon>
        <taxon>Lysobacterales</taxon>
        <taxon>Lysobacteraceae</taxon>
        <taxon>Marilutibacter</taxon>
    </lineage>
</organism>
<feature type="domain" description="HNH nuclease" evidence="1">
    <location>
        <begin position="144"/>
        <end position="187"/>
    </location>
</feature>
<dbReference type="AlphaFoldDB" id="A0A7W3Y7F9"/>
<name>A0A7W3Y7F9_9GAMM</name>
<keyword evidence="3" id="KW-1185">Reference proteome</keyword>
<comment type="caution">
    <text evidence="2">The sequence shown here is derived from an EMBL/GenBank/DDBJ whole genome shotgun (WGS) entry which is preliminary data.</text>
</comment>
<dbReference type="Gene3D" id="3.90.75.20">
    <property type="match status" value="1"/>
</dbReference>
<dbReference type="EMBL" id="JACHTF010000020">
    <property type="protein sequence ID" value="MBB1061921.1"/>
    <property type="molecule type" value="Genomic_DNA"/>
</dbReference>
<accession>A0A7W3Y7F9</accession>
<keyword evidence="2" id="KW-0378">Hydrolase</keyword>
<gene>
    <name evidence="2" type="ORF">H4F98_15200</name>
</gene>
<reference evidence="2 3" key="1">
    <citation type="submission" date="2020-08" db="EMBL/GenBank/DDBJ databases">
        <authorList>
            <person name="Xu S."/>
            <person name="Li A."/>
        </authorList>
    </citation>
    <scope>NUCLEOTIDE SEQUENCE [LARGE SCALE GENOMIC DNA]</scope>
    <source>
        <strain evidence="2 3">119BY6-57</strain>
    </source>
</reference>